<dbReference type="AlphaFoldDB" id="A0A0D8IUR8"/>
<comment type="caution">
    <text evidence="5">The sequence shown here is derived from an EMBL/GenBank/DDBJ whole genome shotgun (WGS) entry which is preliminary data.</text>
</comment>
<dbReference type="SUPFAM" id="SSF46785">
    <property type="entry name" value="Winged helix' DNA-binding domain"/>
    <property type="match status" value="1"/>
</dbReference>
<evidence type="ECO:0000313" key="6">
    <source>
        <dbReference type="EMBL" id="KUE77368.1"/>
    </source>
</evidence>
<dbReference type="Proteomes" id="UP000449193">
    <property type="component" value="Unassembled WGS sequence"/>
</dbReference>
<evidence type="ECO:0000313" key="13">
    <source>
        <dbReference type="Proteomes" id="UP000449193"/>
    </source>
</evidence>
<dbReference type="EMBL" id="LMUA01000003">
    <property type="protein sequence ID" value="KUE77368.1"/>
    <property type="molecule type" value="Genomic_DNA"/>
</dbReference>
<dbReference type="Gene3D" id="1.10.10.10">
    <property type="entry name" value="Winged helix-like DNA-binding domain superfamily/Winged helix DNA-binding domain"/>
    <property type="match status" value="1"/>
</dbReference>
<evidence type="ECO:0000313" key="10">
    <source>
        <dbReference type="Proteomes" id="UP000032483"/>
    </source>
</evidence>
<evidence type="ECO:0000313" key="9">
    <source>
        <dbReference type="EMBL" id="MTS49980.1"/>
    </source>
</evidence>
<keyword evidence="3" id="KW-0238">DNA-binding</keyword>
<dbReference type="GO" id="GO:0003677">
    <property type="term" value="F:DNA binding"/>
    <property type="evidence" value="ECO:0007669"/>
    <property type="project" value="UniProtKB-KW"/>
</dbReference>
<sequence>MKEKLRRLPDSELAVMQALWRADAPLTRPELDAALTHREWAATTVVALLARLEGKGFIAREKQGRGYLYRALVTQDAYLAAESRTLLGTLYGGRPRNFIAALHDADALTPNDIAELEDYLEKAKRGDV</sequence>
<keyword evidence="10" id="KW-1185">Reference proteome</keyword>
<dbReference type="EMBL" id="WMZU01000051">
    <property type="protein sequence ID" value="MTS29133.1"/>
    <property type="molecule type" value="Genomic_DNA"/>
</dbReference>
<evidence type="ECO:0000313" key="11">
    <source>
        <dbReference type="Proteomes" id="UP000053433"/>
    </source>
</evidence>
<dbReference type="EMBL" id="VUNJ01000001">
    <property type="protein sequence ID" value="MST90513.1"/>
    <property type="molecule type" value="Genomic_DNA"/>
</dbReference>
<keyword evidence="4" id="KW-0804">Transcription</keyword>
<dbReference type="Proteomes" id="UP000053433">
    <property type="component" value="Unassembled WGS sequence"/>
</dbReference>
<protein>
    <submittedName>
        <fullName evidence="7">BlaI/MecI/CopY family transcriptional regulator</fullName>
    </submittedName>
    <submittedName>
        <fullName evidence="8">CopY family transcriptional repressor</fullName>
    </submittedName>
</protein>
<evidence type="ECO:0000313" key="7">
    <source>
        <dbReference type="EMBL" id="MST90513.1"/>
    </source>
</evidence>
<dbReference type="PIRSF" id="PIRSF019455">
    <property type="entry name" value="CopR_AtkY"/>
    <property type="match status" value="1"/>
</dbReference>
<accession>A0A0W7TU65</accession>
<dbReference type="Gene3D" id="1.10.4040.10">
    <property type="entry name" value="Penicillinase repressor domain"/>
    <property type="match status" value="1"/>
</dbReference>
<evidence type="ECO:0000313" key="12">
    <source>
        <dbReference type="Proteomes" id="UP000431913"/>
    </source>
</evidence>
<reference evidence="7 12" key="4">
    <citation type="submission" date="2019-08" db="EMBL/GenBank/DDBJ databases">
        <title>In-depth cultivation of the pig gut microbiome towards novel bacterial diversity and tailored functional studies.</title>
        <authorList>
            <person name="Wylensek D."/>
            <person name="Hitch T.C.A."/>
            <person name="Clavel T."/>
        </authorList>
    </citation>
    <scope>NUCLEOTIDE SEQUENCE [LARGE SCALE GENOMIC DNA]</scope>
    <source>
        <strain evidence="7 12">WCA3-601-WT-6J</strain>
    </source>
</reference>
<dbReference type="Proteomes" id="UP000032483">
    <property type="component" value="Unassembled WGS sequence"/>
</dbReference>
<evidence type="ECO:0000313" key="14">
    <source>
        <dbReference type="Proteomes" id="UP000472755"/>
    </source>
</evidence>
<dbReference type="EMBL" id="WMZR01000001">
    <property type="protein sequence ID" value="MTS49980.1"/>
    <property type="molecule type" value="Genomic_DNA"/>
</dbReference>
<comment type="similarity">
    <text evidence="1">Belongs to the BlaI transcriptional regulatory family.</text>
</comment>
<dbReference type="Proteomes" id="UP000431913">
    <property type="component" value="Unassembled WGS sequence"/>
</dbReference>
<dbReference type="InterPro" id="IPR005650">
    <property type="entry name" value="BlaI_family"/>
</dbReference>
<dbReference type="Pfam" id="PF03965">
    <property type="entry name" value="Penicillinase_R"/>
    <property type="match status" value="1"/>
</dbReference>
<proteinExistence type="inferred from homology"/>
<evidence type="ECO:0000256" key="3">
    <source>
        <dbReference type="ARBA" id="ARBA00023125"/>
    </source>
</evidence>
<dbReference type="Proteomes" id="UP000472755">
    <property type="component" value="Unassembled WGS sequence"/>
</dbReference>
<dbReference type="InterPro" id="IPR036388">
    <property type="entry name" value="WH-like_DNA-bd_sf"/>
</dbReference>
<organism evidence="5 10">
    <name type="scientific">Ruthenibacterium lactatiformans</name>
    <dbReference type="NCBI Taxonomy" id="1550024"/>
    <lineage>
        <taxon>Bacteria</taxon>
        <taxon>Bacillati</taxon>
        <taxon>Bacillota</taxon>
        <taxon>Clostridia</taxon>
        <taxon>Eubacteriales</taxon>
        <taxon>Oscillospiraceae</taxon>
        <taxon>Ruthenibacterium</taxon>
    </lineage>
</organism>
<accession>A0A0D8IUR8</accession>
<dbReference type="InterPro" id="IPR036390">
    <property type="entry name" value="WH_DNA-bd_sf"/>
</dbReference>
<name>A0A0D8IUR8_9FIRM</name>
<evidence type="ECO:0000313" key="8">
    <source>
        <dbReference type="EMBL" id="MTS29133.1"/>
    </source>
</evidence>
<dbReference type="GeneID" id="42858475"/>
<gene>
    <name evidence="6" type="ORF">ASJ35_03615</name>
    <name evidence="7" type="ORF">FYJ76_00950</name>
    <name evidence="9" type="ORF">GMD52_00295</name>
    <name evidence="8" type="ORF">GMD59_17885</name>
    <name evidence="5" type="ORF">TQ39_18230</name>
</gene>
<evidence type="ECO:0000256" key="1">
    <source>
        <dbReference type="ARBA" id="ARBA00011046"/>
    </source>
</evidence>
<evidence type="ECO:0000313" key="5">
    <source>
        <dbReference type="EMBL" id="KJF38417.1"/>
    </source>
</evidence>
<evidence type="ECO:0000256" key="2">
    <source>
        <dbReference type="ARBA" id="ARBA00023015"/>
    </source>
</evidence>
<reference evidence="6 11" key="2">
    <citation type="submission" date="2015-10" db="EMBL/GenBank/DDBJ databases">
        <title>A novel member of the family Ruminococcaceae isolated from human faeces.</title>
        <authorList>
            <person name="Shkoporov A.N."/>
            <person name="Chaplin A.V."/>
            <person name="Motuzova O.V."/>
            <person name="Kafarskaia L.I."/>
            <person name="Efimov B.A."/>
        </authorList>
    </citation>
    <scope>NUCLEOTIDE SEQUENCE [LARGE SCALE GENOMIC DNA]</scope>
    <source>
        <strain evidence="6 11">668</strain>
    </source>
</reference>
<evidence type="ECO:0000256" key="4">
    <source>
        <dbReference type="ARBA" id="ARBA00023163"/>
    </source>
</evidence>
<dbReference type="GO" id="GO:0045892">
    <property type="term" value="P:negative regulation of DNA-templated transcription"/>
    <property type="evidence" value="ECO:0007669"/>
    <property type="project" value="InterPro"/>
</dbReference>
<dbReference type="EMBL" id="JXXK01000044">
    <property type="protein sequence ID" value="KJF38417.1"/>
    <property type="molecule type" value="Genomic_DNA"/>
</dbReference>
<keyword evidence="2" id="KW-0805">Transcription regulation</keyword>
<reference evidence="13 14" key="3">
    <citation type="journal article" date="2019" name="Nat. Med.">
        <title>A library of human gut bacterial isolates paired with longitudinal multiomics data enables mechanistic microbiome research.</title>
        <authorList>
            <person name="Poyet M."/>
            <person name="Groussin M."/>
            <person name="Gibbons S.M."/>
            <person name="Avila-Pacheco J."/>
            <person name="Jiang X."/>
            <person name="Kearney S.M."/>
            <person name="Perrotta A.R."/>
            <person name="Berdy B."/>
            <person name="Zhao S."/>
            <person name="Lieberman T.D."/>
            <person name="Swanson P.K."/>
            <person name="Smith M."/>
            <person name="Roesemann S."/>
            <person name="Alexander J.E."/>
            <person name="Rich S.A."/>
            <person name="Livny J."/>
            <person name="Vlamakis H."/>
            <person name="Clish C."/>
            <person name="Bullock K."/>
            <person name="Deik A."/>
            <person name="Scott J."/>
            <person name="Pierce K.A."/>
            <person name="Xavier R.J."/>
            <person name="Alm E.J."/>
        </authorList>
    </citation>
    <scope>NUCLEOTIDE SEQUENCE [LARGE SCALE GENOMIC DNA]</scope>
    <source>
        <strain evidence="8 14">BIOML-A4</strain>
        <strain evidence="9 13">BIOML-A7</strain>
    </source>
</reference>
<dbReference type="RefSeq" id="WP_009324967.1">
    <property type="nucleotide sequence ID" value="NZ_CAOJUJ010000017.1"/>
</dbReference>
<reference evidence="5" key="1">
    <citation type="submission" date="2015-02" db="EMBL/GenBank/DDBJ databases">
        <title>A novel member of the family Ruminococcaceae isolated from human feces.</title>
        <authorList>
            <person name="Shkoporov A.N."/>
            <person name="Chaplin A.V."/>
            <person name="Motuzova O.V."/>
            <person name="Kafarskaia L.I."/>
            <person name="Khokhlova E.V."/>
            <person name="Efimov B.A."/>
        </authorList>
    </citation>
    <scope>NUCLEOTIDE SEQUENCE [LARGE SCALE GENOMIC DNA]</scope>
    <source>
        <strain evidence="5">585-1</strain>
    </source>
</reference>